<evidence type="ECO:0000313" key="10">
    <source>
        <dbReference type="EMBL" id="CAI9156081.1"/>
    </source>
</evidence>
<reference evidence="10" key="1">
    <citation type="submission" date="2023-04" db="EMBL/GenBank/DDBJ databases">
        <authorList>
            <consortium name="ELIXIR-Norway"/>
        </authorList>
    </citation>
    <scope>NUCLEOTIDE SEQUENCE [LARGE SCALE GENOMIC DNA]</scope>
</reference>
<dbReference type="EMBL" id="OX459949">
    <property type="protein sequence ID" value="CAI9156081.1"/>
    <property type="molecule type" value="Genomic_DNA"/>
</dbReference>
<evidence type="ECO:0000256" key="6">
    <source>
        <dbReference type="ARBA" id="ARBA00022989"/>
    </source>
</evidence>
<evidence type="ECO:0000256" key="3">
    <source>
        <dbReference type="ARBA" id="ARBA00022741"/>
    </source>
</evidence>
<keyword evidence="1" id="KW-0808">Transferase</keyword>
<dbReference type="PANTHER" id="PTHR22618">
    <property type="entry name" value="PROTEIN O-MANNOSE KINASE"/>
    <property type="match status" value="1"/>
</dbReference>
<keyword evidence="4" id="KW-0418">Kinase</keyword>
<feature type="region of interest" description="Disordered" evidence="9">
    <location>
        <begin position="89"/>
        <end position="113"/>
    </location>
</feature>
<name>A0ABN8Y6L4_RANTA</name>
<evidence type="ECO:0000256" key="9">
    <source>
        <dbReference type="SAM" id="MobiDB-lite"/>
    </source>
</evidence>
<keyword evidence="3" id="KW-0547">Nucleotide-binding</keyword>
<evidence type="ECO:0000256" key="7">
    <source>
        <dbReference type="ARBA" id="ARBA00023136"/>
    </source>
</evidence>
<organism evidence="10 11">
    <name type="scientific">Rangifer tarandus platyrhynchus</name>
    <name type="common">Svalbard reindeer</name>
    <dbReference type="NCBI Taxonomy" id="3082113"/>
    <lineage>
        <taxon>Eukaryota</taxon>
        <taxon>Metazoa</taxon>
        <taxon>Chordata</taxon>
        <taxon>Craniata</taxon>
        <taxon>Vertebrata</taxon>
        <taxon>Euteleostomi</taxon>
        <taxon>Mammalia</taxon>
        <taxon>Eutheria</taxon>
        <taxon>Laurasiatheria</taxon>
        <taxon>Artiodactyla</taxon>
        <taxon>Ruminantia</taxon>
        <taxon>Pecora</taxon>
        <taxon>Cervidae</taxon>
        <taxon>Odocoileinae</taxon>
        <taxon>Rangifer</taxon>
    </lineage>
</organism>
<gene>
    <name evidence="10" type="ORF">MRATA1EN1_LOCUS5043</name>
</gene>
<feature type="compositionally biased region" description="Basic and acidic residues" evidence="9">
    <location>
        <begin position="27"/>
        <end position="57"/>
    </location>
</feature>
<protein>
    <submittedName>
        <fullName evidence="10">Uncharacterized protein</fullName>
    </submittedName>
</protein>
<sequence>MRACNLEEGCFQTSSRGQPEPCPTRESGQKPEREGMSSRKELVEHSAGDTRPQESRKGPPAQGHAPAVGPLFSMALVNVLLCLFWTSSSSGPGAPRRTLATTHPRPDPRPLQLGADDQLLPAAVLGAAEDRRAAAEACQGRSRAKSVSVRVEGTQGGPVEAHQAGGSLGNLETTLNLSKYCSLWPYRLQLALGNLAVLHFPHPSPLRTLLMCDSSDLSKTLPQYPLVANFGLVLSDLDTSPLVNRSETLVKCGYWELRGDFVAPEQLWPLGEDDLQGRPHAHL</sequence>
<evidence type="ECO:0000256" key="1">
    <source>
        <dbReference type="ARBA" id="ARBA00022679"/>
    </source>
</evidence>
<keyword evidence="11" id="KW-1185">Reference proteome</keyword>
<accession>A0ABN8Y6L4</accession>
<proteinExistence type="predicted"/>
<keyword evidence="6" id="KW-1133">Transmembrane helix</keyword>
<dbReference type="Proteomes" id="UP001176941">
    <property type="component" value="Chromosome 13"/>
</dbReference>
<dbReference type="InterPro" id="IPR039318">
    <property type="entry name" value="POMK"/>
</dbReference>
<keyword evidence="7" id="KW-0472">Membrane</keyword>
<comment type="subcellular location">
    <subcellularLocation>
        <location evidence="8">Endomembrane system</location>
        <topology evidence="8">Single-pass membrane protein</topology>
    </subcellularLocation>
</comment>
<dbReference type="Gene3D" id="1.10.510.10">
    <property type="entry name" value="Transferase(Phosphotransferase) domain 1"/>
    <property type="match status" value="1"/>
</dbReference>
<keyword evidence="5" id="KW-0067">ATP-binding</keyword>
<evidence type="ECO:0000256" key="4">
    <source>
        <dbReference type="ARBA" id="ARBA00022777"/>
    </source>
</evidence>
<evidence type="ECO:0000256" key="5">
    <source>
        <dbReference type="ARBA" id="ARBA00022840"/>
    </source>
</evidence>
<dbReference type="PANTHER" id="PTHR22618:SF2">
    <property type="entry name" value="PROTEIN O-MANNOSE KINASE"/>
    <property type="match status" value="1"/>
</dbReference>
<evidence type="ECO:0000256" key="8">
    <source>
        <dbReference type="ARBA" id="ARBA00037847"/>
    </source>
</evidence>
<feature type="region of interest" description="Disordered" evidence="9">
    <location>
        <begin position="1"/>
        <end position="66"/>
    </location>
</feature>
<keyword evidence="2" id="KW-0812">Transmembrane</keyword>
<evidence type="ECO:0000256" key="2">
    <source>
        <dbReference type="ARBA" id="ARBA00022692"/>
    </source>
</evidence>
<evidence type="ECO:0000313" key="11">
    <source>
        <dbReference type="Proteomes" id="UP001176941"/>
    </source>
</evidence>